<evidence type="ECO:0000256" key="4">
    <source>
        <dbReference type="RuleBase" id="RU003694"/>
    </source>
</evidence>
<dbReference type="PROSITE" id="PS52004">
    <property type="entry name" value="KS3_2"/>
    <property type="match status" value="1"/>
</dbReference>
<reference evidence="7" key="1">
    <citation type="journal article" date="2019" name="Int. J. Syst. Evol. Microbiol.">
        <title>The Global Catalogue of Microorganisms (GCM) 10K type strain sequencing project: providing services to taxonomists for standard genome sequencing and annotation.</title>
        <authorList>
            <consortium name="The Broad Institute Genomics Platform"/>
            <consortium name="The Broad Institute Genome Sequencing Center for Infectious Disease"/>
            <person name="Wu L."/>
            <person name="Ma J."/>
        </authorList>
    </citation>
    <scope>NUCLEOTIDE SEQUENCE [LARGE SCALE GENOMIC DNA]</scope>
    <source>
        <strain evidence="7">JCM 10649</strain>
    </source>
</reference>
<gene>
    <name evidence="6" type="primary">fabF_1</name>
    <name evidence="6" type="ORF">GCM10009544_01810</name>
</gene>
<feature type="domain" description="Ketosynthase family 3 (KS3)" evidence="5">
    <location>
        <begin position="10"/>
        <end position="414"/>
    </location>
</feature>
<comment type="similarity">
    <text evidence="1 4">Belongs to the thiolase-like superfamily. Beta-ketoacyl-ACP synthases family.</text>
</comment>
<evidence type="ECO:0000313" key="7">
    <source>
        <dbReference type="Proteomes" id="UP001499895"/>
    </source>
</evidence>
<name>A0ABP3J868_9ACTN</name>
<dbReference type="InterPro" id="IPR000794">
    <property type="entry name" value="Beta-ketoacyl_synthase"/>
</dbReference>
<protein>
    <submittedName>
        <fullName evidence="6">Beta-ketoacyl-ACP synthase II</fullName>
    </submittedName>
</protein>
<keyword evidence="7" id="KW-1185">Reference proteome</keyword>
<dbReference type="CDD" id="cd00834">
    <property type="entry name" value="KAS_I_II"/>
    <property type="match status" value="1"/>
</dbReference>
<proteinExistence type="inferred from homology"/>
<dbReference type="InterPro" id="IPR014030">
    <property type="entry name" value="Ketoacyl_synth_N"/>
</dbReference>
<accession>A0ABP3J868</accession>
<dbReference type="NCBIfam" id="NF005589">
    <property type="entry name" value="PRK07314.1"/>
    <property type="match status" value="1"/>
</dbReference>
<keyword evidence="2 4" id="KW-0808">Transferase</keyword>
<comment type="caution">
    <text evidence="6">The sequence shown here is derived from an EMBL/GenBank/DDBJ whole genome shotgun (WGS) entry which is preliminary data.</text>
</comment>
<evidence type="ECO:0000256" key="2">
    <source>
        <dbReference type="ARBA" id="ARBA00022679"/>
    </source>
</evidence>
<dbReference type="RefSeq" id="WP_344083829.1">
    <property type="nucleotide sequence ID" value="NZ_BAAAHB010000001.1"/>
</dbReference>
<keyword evidence="3" id="KW-0012">Acyltransferase</keyword>
<dbReference type="InterPro" id="IPR014031">
    <property type="entry name" value="Ketoacyl_synth_C"/>
</dbReference>
<dbReference type="InterPro" id="IPR016039">
    <property type="entry name" value="Thiolase-like"/>
</dbReference>
<dbReference type="Proteomes" id="UP001499895">
    <property type="component" value="Unassembled WGS sequence"/>
</dbReference>
<dbReference type="InterPro" id="IPR018201">
    <property type="entry name" value="Ketoacyl_synth_AS"/>
</dbReference>
<dbReference type="SMART" id="SM00825">
    <property type="entry name" value="PKS_KS"/>
    <property type="match status" value="1"/>
</dbReference>
<sequence length="416" mass="42471">MSGPRDGYGRWRVAVTGVGLVCPAGRDTGALWRALLGARGTATTVTDFDTGGLTVRFACRVRGFDAGARLPAKTVRRTDPFAQYAACAALDALANARVRERGDDGGAVLCGVGGAGDHTWSAQSRALHEQGPAAVDRLTWPRALPYAAASLIARLAGRTGPCMTVSTACASGTTAIGEGTRLIRDGTCTTVLAGGTEAPVTRLSMAAFARTGALSTRNDAPERACRPFDRHRDGYVLGEGAAFVHLERLAAARARGATVLAEVAGYAQTCDAHHLTAPRPDGAVAAACITAALDDARLAPAGIRQVNAHGTGTVLNDRAETAALLRAFAGTPPPVTAPKGVLGHLMGAAGAVEAVAAALSAEHGLAPPVANYETPDPRCRLDVVSGEPREVGRGPVLSNSFGFGGHNACLVLAPPP</sequence>
<dbReference type="PANTHER" id="PTHR11712">
    <property type="entry name" value="POLYKETIDE SYNTHASE-RELATED"/>
    <property type="match status" value="1"/>
</dbReference>
<dbReference type="Gene3D" id="3.40.47.10">
    <property type="match status" value="2"/>
</dbReference>
<dbReference type="SUPFAM" id="SSF53901">
    <property type="entry name" value="Thiolase-like"/>
    <property type="match status" value="2"/>
</dbReference>
<dbReference type="PROSITE" id="PS00606">
    <property type="entry name" value="KS3_1"/>
    <property type="match status" value="1"/>
</dbReference>
<dbReference type="InterPro" id="IPR020841">
    <property type="entry name" value="PKS_Beta-ketoAc_synthase_dom"/>
</dbReference>
<organism evidence="6 7">
    <name type="scientific">Streptomyces stramineus</name>
    <dbReference type="NCBI Taxonomy" id="173861"/>
    <lineage>
        <taxon>Bacteria</taxon>
        <taxon>Bacillati</taxon>
        <taxon>Actinomycetota</taxon>
        <taxon>Actinomycetes</taxon>
        <taxon>Kitasatosporales</taxon>
        <taxon>Streptomycetaceae</taxon>
        <taxon>Streptomyces</taxon>
    </lineage>
</organism>
<evidence type="ECO:0000256" key="3">
    <source>
        <dbReference type="ARBA" id="ARBA00023315"/>
    </source>
</evidence>
<evidence type="ECO:0000256" key="1">
    <source>
        <dbReference type="ARBA" id="ARBA00008467"/>
    </source>
</evidence>
<evidence type="ECO:0000313" key="6">
    <source>
        <dbReference type="EMBL" id="GAA0442700.1"/>
    </source>
</evidence>
<dbReference type="EMBL" id="BAAAHB010000001">
    <property type="protein sequence ID" value="GAA0442700.1"/>
    <property type="molecule type" value="Genomic_DNA"/>
</dbReference>
<dbReference type="Pfam" id="PF02801">
    <property type="entry name" value="Ketoacyl-synt_C"/>
    <property type="match status" value="1"/>
</dbReference>
<dbReference type="Pfam" id="PF00109">
    <property type="entry name" value="ketoacyl-synt"/>
    <property type="match status" value="1"/>
</dbReference>
<evidence type="ECO:0000259" key="5">
    <source>
        <dbReference type="PROSITE" id="PS52004"/>
    </source>
</evidence>
<dbReference type="PANTHER" id="PTHR11712:SF347">
    <property type="entry name" value="BETA KETOACYL-ACYL CARRIER PROTEIN SYNTHASE"/>
    <property type="match status" value="1"/>
</dbReference>